<gene>
    <name evidence="8" type="ORF">FB564_0448</name>
    <name evidence="7" type="ORF">Sar04_19630</name>
</gene>
<name>A0A542XI45_SALAC</name>
<dbReference type="GO" id="GO:0006310">
    <property type="term" value="P:DNA recombination"/>
    <property type="evidence" value="ECO:0007669"/>
    <property type="project" value="UniProtKB-KW"/>
</dbReference>
<evidence type="ECO:0000313" key="8">
    <source>
        <dbReference type="EMBL" id="TQL35403.1"/>
    </source>
</evidence>
<comment type="function">
    <text evidence="1">Involved in DNA recombination.</text>
</comment>
<dbReference type="EMBL" id="BOQM01000011">
    <property type="protein sequence ID" value="GIM84897.1"/>
    <property type="molecule type" value="Genomic_DNA"/>
</dbReference>
<dbReference type="Pfam" id="PF02646">
    <property type="entry name" value="RmuC"/>
    <property type="match status" value="1"/>
</dbReference>
<feature type="coiled-coil region" evidence="5">
    <location>
        <begin position="36"/>
        <end position="103"/>
    </location>
</feature>
<dbReference type="Proteomes" id="UP000677457">
    <property type="component" value="Unassembled WGS sequence"/>
</dbReference>
<evidence type="ECO:0000256" key="6">
    <source>
        <dbReference type="SAM" id="MobiDB-lite"/>
    </source>
</evidence>
<reference evidence="7 10" key="2">
    <citation type="submission" date="2021-03" db="EMBL/GenBank/DDBJ databases">
        <title>Whole genome shotgun sequence of Salinispora arenicola NBRC 105043.</title>
        <authorList>
            <person name="Komaki H."/>
            <person name="Tamura T."/>
        </authorList>
    </citation>
    <scope>NUCLEOTIDE SEQUENCE [LARGE SCALE GENOMIC DNA]</scope>
    <source>
        <strain evidence="7 10">NBRC 105043</strain>
    </source>
</reference>
<dbReference type="AlphaFoldDB" id="A0A542XI45"/>
<evidence type="ECO:0000256" key="1">
    <source>
        <dbReference type="ARBA" id="ARBA00003416"/>
    </source>
</evidence>
<dbReference type="PANTHER" id="PTHR30563">
    <property type="entry name" value="DNA RECOMBINATION PROTEIN RMUC"/>
    <property type="match status" value="1"/>
</dbReference>
<evidence type="ECO:0000256" key="5">
    <source>
        <dbReference type="SAM" id="Coils"/>
    </source>
</evidence>
<organism evidence="8 9">
    <name type="scientific">Salinispora arenicola</name>
    <dbReference type="NCBI Taxonomy" id="168697"/>
    <lineage>
        <taxon>Bacteria</taxon>
        <taxon>Bacillati</taxon>
        <taxon>Actinomycetota</taxon>
        <taxon>Actinomycetes</taxon>
        <taxon>Micromonosporales</taxon>
        <taxon>Micromonosporaceae</taxon>
        <taxon>Salinispora</taxon>
    </lineage>
</organism>
<evidence type="ECO:0000313" key="9">
    <source>
        <dbReference type="Proteomes" id="UP000315983"/>
    </source>
</evidence>
<accession>A0A542XI45</accession>
<dbReference type="GeneID" id="93769802"/>
<evidence type="ECO:0000256" key="2">
    <source>
        <dbReference type="ARBA" id="ARBA00009840"/>
    </source>
</evidence>
<reference evidence="8 9" key="1">
    <citation type="submission" date="2019-06" db="EMBL/GenBank/DDBJ databases">
        <title>Sequencing the genomes of 1000 actinobacteria strains.</title>
        <authorList>
            <person name="Klenk H.-P."/>
        </authorList>
    </citation>
    <scope>NUCLEOTIDE SEQUENCE [LARGE SCALE GENOMIC DNA]</scope>
    <source>
        <strain evidence="8 9">DSM 44819</strain>
    </source>
</reference>
<comment type="caution">
    <text evidence="8">The sequence shown here is derived from an EMBL/GenBank/DDBJ whole genome shotgun (WGS) entry which is preliminary data.</text>
</comment>
<feature type="compositionally biased region" description="Low complexity" evidence="6">
    <location>
        <begin position="388"/>
        <end position="397"/>
    </location>
</feature>
<dbReference type="RefSeq" id="WP_019030263.1">
    <property type="nucleotide sequence ID" value="NZ_BOQM01000011.1"/>
</dbReference>
<dbReference type="Proteomes" id="UP000315983">
    <property type="component" value="Unassembled WGS sequence"/>
</dbReference>
<evidence type="ECO:0000313" key="7">
    <source>
        <dbReference type="EMBL" id="GIM84897.1"/>
    </source>
</evidence>
<keyword evidence="4" id="KW-0233">DNA recombination</keyword>
<protein>
    <submittedName>
        <fullName evidence="8">DNA recombination protein RmuC</fullName>
    </submittedName>
</protein>
<dbReference type="EMBL" id="VFOL01000001">
    <property type="protein sequence ID" value="TQL35403.1"/>
    <property type="molecule type" value="Genomic_DNA"/>
</dbReference>
<keyword evidence="10" id="KW-1185">Reference proteome</keyword>
<comment type="similarity">
    <text evidence="2">Belongs to the RmuC family.</text>
</comment>
<keyword evidence="3 5" id="KW-0175">Coiled coil</keyword>
<evidence type="ECO:0000256" key="3">
    <source>
        <dbReference type="ARBA" id="ARBA00023054"/>
    </source>
</evidence>
<dbReference type="PANTHER" id="PTHR30563:SF0">
    <property type="entry name" value="DNA RECOMBINATION PROTEIN RMUC"/>
    <property type="match status" value="1"/>
</dbReference>
<evidence type="ECO:0000256" key="4">
    <source>
        <dbReference type="ARBA" id="ARBA00023172"/>
    </source>
</evidence>
<feature type="region of interest" description="Disordered" evidence="6">
    <location>
        <begin position="372"/>
        <end position="403"/>
    </location>
</feature>
<sequence>MLGGMDFPTLAVVLVCLASGGAVGWYAARVRSATELARLEATLAAARAGESRLEQSLRTLNYEATAQSQEAVARAVAPLHETLHRYEQRVNELERDRVDAYAELRAQVRAMSTVSGELRTETKQLVAALRAPQVRGRWGEHQLRRIVEAAGMLEHCDFAEQVTAATTDQRVVRPDLVVRLHGGRCVVVDAKVPFEAYLTAMEARDEHGRDTHLDAHARHLRAHIDALAAKAYWAAFDQSPEFVVLFVPADPFLDVAVQRDPTLLEHAFARNVVLATPATLVALLRTVAYTWRQEVLASNAVAVHTLARELHGRLCTLGEHVGRLGSALGGAVTAYNRAVGSLEARVLVSARKLAELGVSDEELATPAQVELAPRQPQAPELSELAPKWTTTTPEWTTRSPNTL</sequence>
<proteinExistence type="inferred from homology"/>
<evidence type="ECO:0000313" key="10">
    <source>
        <dbReference type="Proteomes" id="UP000677457"/>
    </source>
</evidence>
<dbReference type="InterPro" id="IPR003798">
    <property type="entry name" value="DNA_recombination_RmuC"/>
</dbReference>